<dbReference type="InterPro" id="IPR004843">
    <property type="entry name" value="Calcineurin-like_PHP"/>
</dbReference>
<keyword evidence="1" id="KW-0378">Hydrolase</keyword>
<protein>
    <recommendedName>
        <fullName evidence="5">Calcineurin-like phosphoesterase domain-containing protein</fullName>
    </recommendedName>
</protein>
<dbReference type="Gene3D" id="3.60.21.10">
    <property type="match status" value="1"/>
</dbReference>
<dbReference type="FunCoup" id="A0A067QBS7">
    <property type="interactions" value="59"/>
</dbReference>
<dbReference type="HOGENOM" id="CLU_013424_2_0_1"/>
<gene>
    <name evidence="6" type="ORF">JAAARDRAFT_28155</name>
</gene>
<feature type="signal peptide" evidence="4">
    <location>
        <begin position="1"/>
        <end position="20"/>
    </location>
</feature>
<proteinExistence type="predicted"/>
<dbReference type="AlphaFoldDB" id="A0A067QBS7"/>
<reference evidence="7" key="1">
    <citation type="journal article" date="2014" name="Proc. Natl. Acad. Sci. U.S.A.">
        <title>Extensive sampling of basidiomycete genomes demonstrates inadequacy of the white-rot/brown-rot paradigm for wood decay fungi.</title>
        <authorList>
            <person name="Riley R."/>
            <person name="Salamov A.A."/>
            <person name="Brown D.W."/>
            <person name="Nagy L.G."/>
            <person name="Floudas D."/>
            <person name="Held B.W."/>
            <person name="Levasseur A."/>
            <person name="Lombard V."/>
            <person name="Morin E."/>
            <person name="Otillar R."/>
            <person name="Lindquist E.A."/>
            <person name="Sun H."/>
            <person name="LaButti K.M."/>
            <person name="Schmutz J."/>
            <person name="Jabbour D."/>
            <person name="Luo H."/>
            <person name="Baker S.E."/>
            <person name="Pisabarro A.G."/>
            <person name="Walton J.D."/>
            <person name="Blanchette R.A."/>
            <person name="Henrissat B."/>
            <person name="Martin F."/>
            <person name="Cullen D."/>
            <person name="Hibbett D.S."/>
            <person name="Grigoriev I.V."/>
        </authorList>
    </citation>
    <scope>NUCLEOTIDE SEQUENCE [LARGE SCALE GENOMIC DNA]</scope>
    <source>
        <strain evidence="7">MUCL 33604</strain>
    </source>
</reference>
<dbReference type="PANTHER" id="PTHR10340">
    <property type="entry name" value="SPHINGOMYELIN PHOSPHODIESTERASE"/>
    <property type="match status" value="1"/>
</dbReference>
<feature type="domain" description="Calcineurin-like phosphoesterase" evidence="5">
    <location>
        <begin position="41"/>
        <end position="273"/>
    </location>
</feature>
<dbReference type="Proteomes" id="UP000027265">
    <property type="component" value="Unassembled WGS sequence"/>
</dbReference>
<dbReference type="OrthoDB" id="348678at2759"/>
<dbReference type="InterPro" id="IPR041805">
    <property type="entry name" value="ASMase/PPN1_MPP"/>
</dbReference>
<dbReference type="InParanoid" id="A0A067QBS7"/>
<sequence>MSTKSHFLLALLFLNLEVFAIPAQVPLQAPETQNARKLRGRFLHITDIHPDPHYKVDASHTSSCHRNKPKKEKTRAGYYGTPFSECDSPFSLTNFTLDYLDKQWSSEIDFVVWTGDNARHDNDRALPRTTKEIYDLNRVVARRMEDAFLSKGIPVIPSLGNNDVWPHNILMPGPNSITNEYSSIWKSFIPFPSYQVFQRGAYYSAEVIPNSVAVIALNTMYFYDSNKAVGGCEYKEPQDPGNLQFDWLEVQLEMYRDRDMQVYLTGHVPPSPGNFFPECYVRYVELSLRFQDTILGHLFGHMNADHFSLIEAEDLQLPSVESSQHHLDRPHQESKYDLFDTLIRDFGDLPKSERKVDFDNYAVINVSPSVVPNPYLPSFRVFTYNTTGTPKKSIKRKHGHRHGGMGDKKTECKKEIYADTWWCKLSKPWYSDPDSPSRTNTLWSPLGYAQYNIPEKRLDSSSENRKPKYKLEYLTFPLELLHPSSEAADAKGDFAYPIPLRHLPQSLRSPNSTKMKYTPYQLPDLTIPSWVELARLLADPKEKKLRKQFREYMYMGGEEG</sequence>
<evidence type="ECO:0000313" key="7">
    <source>
        <dbReference type="Proteomes" id="UP000027265"/>
    </source>
</evidence>
<evidence type="ECO:0000256" key="4">
    <source>
        <dbReference type="SAM" id="SignalP"/>
    </source>
</evidence>
<feature type="region of interest" description="Disordered" evidence="3">
    <location>
        <begin position="56"/>
        <end position="76"/>
    </location>
</feature>
<keyword evidence="2" id="KW-0325">Glycoprotein</keyword>
<dbReference type="GO" id="GO:0005615">
    <property type="term" value="C:extracellular space"/>
    <property type="evidence" value="ECO:0007669"/>
    <property type="project" value="TreeGrafter"/>
</dbReference>
<dbReference type="STRING" id="933084.A0A067QBS7"/>
<evidence type="ECO:0000313" key="6">
    <source>
        <dbReference type="EMBL" id="KDQ64518.1"/>
    </source>
</evidence>
<evidence type="ECO:0000259" key="5">
    <source>
        <dbReference type="Pfam" id="PF00149"/>
    </source>
</evidence>
<keyword evidence="7" id="KW-1185">Reference proteome</keyword>
<keyword evidence="4" id="KW-0732">Signal</keyword>
<dbReference type="CDD" id="cd00842">
    <property type="entry name" value="MPP_ASMase"/>
    <property type="match status" value="1"/>
</dbReference>
<dbReference type="SUPFAM" id="SSF56300">
    <property type="entry name" value="Metallo-dependent phosphatases"/>
    <property type="match status" value="1"/>
</dbReference>
<name>A0A067QBS7_9AGAM</name>
<feature type="chain" id="PRO_5001648026" description="Calcineurin-like phosphoesterase domain-containing protein" evidence="4">
    <location>
        <begin position="21"/>
        <end position="560"/>
    </location>
</feature>
<accession>A0A067QBS7</accession>
<evidence type="ECO:0000256" key="1">
    <source>
        <dbReference type="ARBA" id="ARBA00022801"/>
    </source>
</evidence>
<evidence type="ECO:0000256" key="3">
    <source>
        <dbReference type="SAM" id="MobiDB-lite"/>
    </source>
</evidence>
<dbReference type="GO" id="GO:0000324">
    <property type="term" value="C:fungal-type vacuole"/>
    <property type="evidence" value="ECO:0007669"/>
    <property type="project" value="TreeGrafter"/>
</dbReference>
<dbReference type="GO" id="GO:0008081">
    <property type="term" value="F:phosphoric diester hydrolase activity"/>
    <property type="evidence" value="ECO:0007669"/>
    <property type="project" value="TreeGrafter"/>
</dbReference>
<dbReference type="PANTHER" id="PTHR10340:SF55">
    <property type="entry name" value="ENDOPOLYPHOSPHATASE"/>
    <property type="match status" value="1"/>
</dbReference>
<feature type="compositionally biased region" description="Basic residues" evidence="3">
    <location>
        <begin position="63"/>
        <end position="73"/>
    </location>
</feature>
<organism evidence="6 7">
    <name type="scientific">Jaapia argillacea MUCL 33604</name>
    <dbReference type="NCBI Taxonomy" id="933084"/>
    <lineage>
        <taxon>Eukaryota</taxon>
        <taxon>Fungi</taxon>
        <taxon>Dikarya</taxon>
        <taxon>Basidiomycota</taxon>
        <taxon>Agaricomycotina</taxon>
        <taxon>Agaricomycetes</taxon>
        <taxon>Agaricomycetidae</taxon>
        <taxon>Jaapiales</taxon>
        <taxon>Jaapiaceae</taxon>
        <taxon>Jaapia</taxon>
    </lineage>
</organism>
<dbReference type="Pfam" id="PF00149">
    <property type="entry name" value="Metallophos"/>
    <property type="match status" value="1"/>
</dbReference>
<evidence type="ECO:0000256" key="2">
    <source>
        <dbReference type="ARBA" id="ARBA00023180"/>
    </source>
</evidence>
<dbReference type="EMBL" id="KL197709">
    <property type="protein sequence ID" value="KDQ64518.1"/>
    <property type="molecule type" value="Genomic_DNA"/>
</dbReference>
<dbReference type="InterPro" id="IPR029052">
    <property type="entry name" value="Metallo-depent_PP-like"/>
</dbReference>
<dbReference type="GO" id="GO:0004309">
    <property type="term" value="F:exopolyphosphatase activity"/>
    <property type="evidence" value="ECO:0007669"/>
    <property type="project" value="TreeGrafter"/>
</dbReference>
<dbReference type="GO" id="GO:0000298">
    <property type="term" value="F:endopolyphosphatase activity"/>
    <property type="evidence" value="ECO:0007669"/>
    <property type="project" value="TreeGrafter"/>
</dbReference>
<dbReference type="GO" id="GO:0006798">
    <property type="term" value="P:polyphosphate catabolic process"/>
    <property type="evidence" value="ECO:0007669"/>
    <property type="project" value="TreeGrafter"/>
</dbReference>